<dbReference type="SUPFAM" id="SSF52540">
    <property type="entry name" value="P-loop containing nucleoside triphosphate hydrolases"/>
    <property type="match status" value="1"/>
</dbReference>
<dbReference type="Gene3D" id="1.20.1560.10">
    <property type="entry name" value="ABC transporter type 1, transmembrane domain"/>
    <property type="match status" value="1"/>
</dbReference>
<feature type="transmembrane region" description="Helical" evidence="7">
    <location>
        <begin position="303"/>
        <end position="324"/>
    </location>
</feature>
<keyword evidence="4" id="KW-0067">ATP-binding</keyword>
<feature type="transmembrane region" description="Helical" evidence="7">
    <location>
        <begin position="39"/>
        <end position="66"/>
    </location>
</feature>
<keyword evidence="6 7" id="KW-0472">Membrane</keyword>
<feature type="transmembrane region" description="Helical" evidence="7">
    <location>
        <begin position="170"/>
        <end position="198"/>
    </location>
</feature>
<dbReference type="AlphaFoldDB" id="A0A419SY96"/>
<reference evidence="10 11" key="1">
    <citation type="submission" date="2016-08" db="EMBL/GenBank/DDBJ databases">
        <title>A new outlook on sporulation: Clostridium algidixylanolyticum.</title>
        <authorList>
            <person name="Poppleton D.I."/>
            <person name="Gribaldo S."/>
        </authorList>
    </citation>
    <scope>NUCLEOTIDE SEQUENCE [LARGE SCALE GENOMIC DNA]</scope>
    <source>
        <strain evidence="10 11">SPL73</strain>
    </source>
</reference>
<dbReference type="SMART" id="SM00382">
    <property type="entry name" value="AAA"/>
    <property type="match status" value="1"/>
</dbReference>
<dbReference type="EMBL" id="MCIA01000031">
    <property type="protein sequence ID" value="RKD30230.1"/>
    <property type="molecule type" value="Genomic_DNA"/>
</dbReference>
<evidence type="ECO:0000256" key="4">
    <source>
        <dbReference type="ARBA" id="ARBA00022840"/>
    </source>
</evidence>
<dbReference type="InterPro" id="IPR039421">
    <property type="entry name" value="Type_1_exporter"/>
</dbReference>
<dbReference type="InterPro" id="IPR027417">
    <property type="entry name" value="P-loop_NTPase"/>
</dbReference>
<keyword evidence="11" id="KW-1185">Reference proteome</keyword>
<sequence>MNMLNVTSDKCQGDSLKPKYNVVQNIIYMVKLGWKERKLVVILCLLTSLLAVVLSLLKLLVIPVILDQVESVVPLEKLVITILLFAGALLLVDTMQTFFLTIIPFEHNLFRIIISSKITQKIVKSSYPLTENQDVLKKLDRANMYNIGNDSTTLAFWLKLSDLMKNLSGFIIYLVIFSYIDYRIIAVIMVTTVVGFLFNKRVSKWSYDHRNEEAEFSQKMNYISNYAGKANIAKDIRLFNMGSWLEDIYSSTLRLYQSFIAREQKVYIMGNVADVILSFTRNGIAYIYLIGLVLHNGLSASKFLLLYTAVGGITIWVSGILTVVTELHKESLEISTLREFLEYPEPFDFEKGEAIKPNLSSEYKIELKNVSFRYPGAKQDTLRNINLTIEPGEKLAVVGLNGAGKTTLVKLICGFYNPTEGEVLLNGENIKKYNRRDYYKHFSAVFQDSSILPISIAQNVSQSLDSTDMDKVRKCVNKVGLTENIEKLPKQYETNLGKEIFDDGINLSGGETQRLMLARALYKNAPIIVLDEPTASLDSIAESEIYEKYNEITGNCTSVYISHRLASTRFCDRIILIGDNTILEEGSHVELLQKVGKYYELFEVQSQYYRDSEVQAKKNTDKGGVICV</sequence>
<gene>
    <name evidence="10" type="ORF">BET01_06450</name>
</gene>
<dbReference type="GO" id="GO:0015421">
    <property type="term" value="F:ABC-type oligopeptide transporter activity"/>
    <property type="evidence" value="ECO:0007669"/>
    <property type="project" value="TreeGrafter"/>
</dbReference>
<evidence type="ECO:0000256" key="3">
    <source>
        <dbReference type="ARBA" id="ARBA00022741"/>
    </source>
</evidence>
<dbReference type="GO" id="GO:0016887">
    <property type="term" value="F:ATP hydrolysis activity"/>
    <property type="evidence" value="ECO:0007669"/>
    <property type="project" value="InterPro"/>
</dbReference>
<comment type="subcellular location">
    <subcellularLocation>
        <location evidence="1">Cell membrane</location>
        <topology evidence="1">Multi-pass membrane protein</topology>
    </subcellularLocation>
</comment>
<feature type="transmembrane region" description="Helical" evidence="7">
    <location>
        <begin position="275"/>
        <end position="294"/>
    </location>
</feature>
<proteinExistence type="predicted"/>
<evidence type="ECO:0000313" key="10">
    <source>
        <dbReference type="EMBL" id="RKD30230.1"/>
    </source>
</evidence>
<evidence type="ECO:0000259" key="8">
    <source>
        <dbReference type="PROSITE" id="PS50893"/>
    </source>
</evidence>
<feature type="transmembrane region" description="Helical" evidence="7">
    <location>
        <begin position="78"/>
        <end position="103"/>
    </location>
</feature>
<dbReference type="InterPro" id="IPR003593">
    <property type="entry name" value="AAA+_ATPase"/>
</dbReference>
<dbReference type="Gene3D" id="3.40.50.300">
    <property type="entry name" value="P-loop containing nucleotide triphosphate hydrolases"/>
    <property type="match status" value="1"/>
</dbReference>
<evidence type="ECO:0000259" key="9">
    <source>
        <dbReference type="PROSITE" id="PS50929"/>
    </source>
</evidence>
<organism evidence="10 11">
    <name type="scientific">Lacrimispora algidixylanolytica</name>
    <dbReference type="NCBI Taxonomy" id="94868"/>
    <lineage>
        <taxon>Bacteria</taxon>
        <taxon>Bacillati</taxon>
        <taxon>Bacillota</taxon>
        <taxon>Clostridia</taxon>
        <taxon>Lachnospirales</taxon>
        <taxon>Lachnospiraceae</taxon>
        <taxon>Lacrimispora</taxon>
    </lineage>
</organism>
<comment type="caution">
    <text evidence="10">The sequence shown here is derived from an EMBL/GenBank/DDBJ whole genome shotgun (WGS) entry which is preliminary data.</text>
</comment>
<dbReference type="PANTHER" id="PTHR43394">
    <property type="entry name" value="ATP-DEPENDENT PERMEASE MDL1, MITOCHONDRIAL"/>
    <property type="match status" value="1"/>
</dbReference>
<dbReference type="PROSITE" id="PS50929">
    <property type="entry name" value="ABC_TM1F"/>
    <property type="match status" value="1"/>
</dbReference>
<evidence type="ECO:0000256" key="7">
    <source>
        <dbReference type="SAM" id="Phobius"/>
    </source>
</evidence>
<protein>
    <submittedName>
        <fullName evidence="10">ABC transporter permease</fullName>
    </submittedName>
</protein>
<dbReference type="Pfam" id="PF00005">
    <property type="entry name" value="ABC_tran"/>
    <property type="match status" value="1"/>
</dbReference>
<dbReference type="InterPro" id="IPR036640">
    <property type="entry name" value="ABC1_TM_sf"/>
</dbReference>
<evidence type="ECO:0000256" key="5">
    <source>
        <dbReference type="ARBA" id="ARBA00022989"/>
    </source>
</evidence>
<evidence type="ECO:0000256" key="2">
    <source>
        <dbReference type="ARBA" id="ARBA00022692"/>
    </source>
</evidence>
<evidence type="ECO:0000256" key="1">
    <source>
        <dbReference type="ARBA" id="ARBA00004651"/>
    </source>
</evidence>
<dbReference type="PROSITE" id="PS50893">
    <property type="entry name" value="ABC_TRANSPORTER_2"/>
    <property type="match status" value="1"/>
</dbReference>
<dbReference type="Proteomes" id="UP000284277">
    <property type="component" value="Unassembled WGS sequence"/>
</dbReference>
<keyword evidence="3" id="KW-0547">Nucleotide-binding</keyword>
<keyword evidence="2 7" id="KW-0812">Transmembrane</keyword>
<accession>A0A419SY96</accession>
<evidence type="ECO:0000256" key="6">
    <source>
        <dbReference type="ARBA" id="ARBA00023136"/>
    </source>
</evidence>
<dbReference type="GO" id="GO:0005524">
    <property type="term" value="F:ATP binding"/>
    <property type="evidence" value="ECO:0007669"/>
    <property type="project" value="UniProtKB-KW"/>
</dbReference>
<dbReference type="InterPro" id="IPR011527">
    <property type="entry name" value="ABC1_TM_dom"/>
</dbReference>
<keyword evidence="5 7" id="KW-1133">Transmembrane helix</keyword>
<feature type="domain" description="ABC transmembrane type-1" evidence="9">
    <location>
        <begin position="155"/>
        <end position="329"/>
    </location>
</feature>
<dbReference type="SUPFAM" id="SSF90123">
    <property type="entry name" value="ABC transporter transmembrane region"/>
    <property type="match status" value="1"/>
</dbReference>
<name>A0A419SY96_9FIRM</name>
<evidence type="ECO:0000313" key="11">
    <source>
        <dbReference type="Proteomes" id="UP000284277"/>
    </source>
</evidence>
<feature type="domain" description="ABC transporter" evidence="8">
    <location>
        <begin position="365"/>
        <end position="604"/>
    </location>
</feature>
<dbReference type="GO" id="GO:0005886">
    <property type="term" value="C:plasma membrane"/>
    <property type="evidence" value="ECO:0007669"/>
    <property type="project" value="UniProtKB-SubCell"/>
</dbReference>
<dbReference type="InterPro" id="IPR003439">
    <property type="entry name" value="ABC_transporter-like_ATP-bd"/>
</dbReference>
<dbReference type="PANTHER" id="PTHR43394:SF1">
    <property type="entry name" value="ATP-BINDING CASSETTE SUB-FAMILY B MEMBER 10, MITOCHONDRIAL"/>
    <property type="match status" value="1"/>
</dbReference>